<reference evidence="7 8" key="1">
    <citation type="journal article" date="2015" name="Sci. Rep.">
        <title>Genome of the facultative scuticociliatosis pathogen Pseudocohnilembus persalinus provides insight into its virulence through horizontal gene transfer.</title>
        <authorList>
            <person name="Xiong J."/>
            <person name="Wang G."/>
            <person name="Cheng J."/>
            <person name="Tian M."/>
            <person name="Pan X."/>
            <person name="Warren A."/>
            <person name="Jiang C."/>
            <person name="Yuan D."/>
            <person name="Miao W."/>
        </authorList>
    </citation>
    <scope>NUCLEOTIDE SEQUENCE [LARGE SCALE GENOMIC DNA]</scope>
    <source>
        <strain evidence="7">36N120E</strain>
    </source>
</reference>
<dbReference type="GO" id="GO:0016301">
    <property type="term" value="F:kinase activity"/>
    <property type="evidence" value="ECO:0007669"/>
    <property type="project" value="UniProtKB-KW"/>
</dbReference>
<evidence type="ECO:0000313" key="7">
    <source>
        <dbReference type="EMBL" id="KRW99208.1"/>
    </source>
</evidence>
<proteinExistence type="inferred from homology"/>
<dbReference type="InParanoid" id="A0A0V0QAG9"/>
<evidence type="ECO:0000256" key="5">
    <source>
        <dbReference type="SAM" id="Coils"/>
    </source>
</evidence>
<evidence type="ECO:0000256" key="6">
    <source>
        <dbReference type="SAM" id="MobiDB-lite"/>
    </source>
</evidence>
<dbReference type="InterPro" id="IPR038286">
    <property type="entry name" value="IPK_sf"/>
</dbReference>
<dbReference type="GO" id="GO:0005737">
    <property type="term" value="C:cytoplasm"/>
    <property type="evidence" value="ECO:0007669"/>
    <property type="project" value="TreeGrafter"/>
</dbReference>
<feature type="coiled-coil region" evidence="5">
    <location>
        <begin position="31"/>
        <end position="58"/>
    </location>
</feature>
<dbReference type="Gene3D" id="3.30.470.160">
    <property type="entry name" value="Inositol polyphosphate kinase"/>
    <property type="match status" value="1"/>
</dbReference>
<dbReference type="AlphaFoldDB" id="A0A0V0QAG9"/>
<comment type="similarity">
    <text evidence="1 4">Belongs to the inositol phosphokinase (IPK) family.</text>
</comment>
<dbReference type="GO" id="GO:0032958">
    <property type="term" value="P:inositol phosphate biosynthetic process"/>
    <property type="evidence" value="ECO:0007669"/>
    <property type="project" value="InterPro"/>
</dbReference>
<keyword evidence="2 4" id="KW-0808">Transferase</keyword>
<keyword evidence="3 4" id="KW-0418">Kinase</keyword>
<dbReference type="InterPro" id="IPR005522">
    <property type="entry name" value="IPK"/>
</dbReference>
<evidence type="ECO:0000256" key="4">
    <source>
        <dbReference type="RuleBase" id="RU363090"/>
    </source>
</evidence>
<evidence type="ECO:0000256" key="1">
    <source>
        <dbReference type="ARBA" id="ARBA00007374"/>
    </source>
</evidence>
<dbReference type="Proteomes" id="UP000054937">
    <property type="component" value="Unassembled WGS sequence"/>
</dbReference>
<keyword evidence="5" id="KW-0175">Coiled coil</keyword>
<accession>A0A0V0QAG9</accession>
<dbReference type="EC" id="2.7.-.-" evidence="4"/>
<keyword evidence="8" id="KW-1185">Reference proteome</keyword>
<protein>
    <recommendedName>
        <fullName evidence="4">Kinase</fullName>
        <ecNumber evidence="4">2.7.-.-</ecNumber>
    </recommendedName>
</protein>
<feature type="compositionally biased region" description="Polar residues" evidence="6">
    <location>
        <begin position="398"/>
        <end position="407"/>
    </location>
</feature>
<evidence type="ECO:0000256" key="3">
    <source>
        <dbReference type="ARBA" id="ARBA00022777"/>
    </source>
</evidence>
<organism evidence="7 8">
    <name type="scientific">Pseudocohnilembus persalinus</name>
    <name type="common">Ciliate</name>
    <dbReference type="NCBI Taxonomy" id="266149"/>
    <lineage>
        <taxon>Eukaryota</taxon>
        <taxon>Sar</taxon>
        <taxon>Alveolata</taxon>
        <taxon>Ciliophora</taxon>
        <taxon>Intramacronucleata</taxon>
        <taxon>Oligohymenophorea</taxon>
        <taxon>Scuticociliatia</taxon>
        <taxon>Philasterida</taxon>
        <taxon>Pseudocohnilembidae</taxon>
        <taxon>Pseudocohnilembus</taxon>
    </lineage>
</organism>
<dbReference type="PANTHER" id="PTHR12400:SF21">
    <property type="entry name" value="KINASE"/>
    <property type="match status" value="1"/>
</dbReference>
<dbReference type="GO" id="GO:0005634">
    <property type="term" value="C:nucleus"/>
    <property type="evidence" value="ECO:0007669"/>
    <property type="project" value="TreeGrafter"/>
</dbReference>
<evidence type="ECO:0000256" key="2">
    <source>
        <dbReference type="ARBA" id="ARBA00022679"/>
    </source>
</evidence>
<dbReference type="SUPFAM" id="SSF56104">
    <property type="entry name" value="SAICAR synthase-like"/>
    <property type="match status" value="1"/>
</dbReference>
<feature type="region of interest" description="Disordered" evidence="6">
    <location>
        <begin position="392"/>
        <end position="417"/>
    </location>
</feature>
<name>A0A0V0QAG9_PSEPJ</name>
<gene>
    <name evidence="7" type="ORF">PPERSA_07451</name>
</gene>
<comment type="caution">
    <text evidence="7">The sequence shown here is derived from an EMBL/GenBank/DDBJ whole genome shotgun (WGS) entry which is preliminary data.</text>
</comment>
<dbReference type="EMBL" id="LDAU01000220">
    <property type="protein sequence ID" value="KRW99208.1"/>
    <property type="molecule type" value="Genomic_DNA"/>
</dbReference>
<dbReference type="OrthoDB" id="2573163at2759"/>
<sequence length="486" mass="56231">MQQNREDNKLAEFLPKYYGTTEINESTKIVIKDALCKNQQKENQIENFQNTNNINNNNENNGQIDNGCTRKMMWLKSLFTEKHAFGRSLKLQNLTKDFSHPCVLDIKMGFTAPSEKHKLKFQNSTSQTHGFRICGLNAFWEKAKVQKTKFMDKYQGRQIKGDDLSICLSYFFYDGEKIKTHIIKKFIEQLIKLKEALEIYKGFLFKSSSLLMVYNGMSSNQTYNLNSSQTSISKSNSNKNLDNILNSNSQALNISRQNSNKISKQSSNQSNSQYHPQVENDKIQLKLIDFANIEYTNLNRTDNELIDGIINLIDCLKNIMTWGNQNISLNGNILLQKMSRDQSQKIDLRQYNSENLQKCIKNKDKDLDIYEQQNQNNDNQVENQNGQIIGKKSAKKYSGNQLNQTESNGDKKENKKQTIKSLNQEVKIKKIKLDNKNNNNYKINSYKNNNDNDNDNDTVFNLTSGEVIFDNQSLDNIVIEQKENIQ</sequence>
<evidence type="ECO:0000313" key="8">
    <source>
        <dbReference type="Proteomes" id="UP000054937"/>
    </source>
</evidence>
<feature type="coiled-coil region" evidence="5">
    <location>
        <begin position="353"/>
        <end position="387"/>
    </location>
</feature>
<dbReference type="PANTHER" id="PTHR12400">
    <property type="entry name" value="INOSITOL POLYPHOSPHATE KINASE"/>
    <property type="match status" value="1"/>
</dbReference>
<dbReference type="Pfam" id="PF03770">
    <property type="entry name" value="IPK"/>
    <property type="match status" value="1"/>
</dbReference>